<protein>
    <recommendedName>
        <fullName evidence="1">MoxR-vWA-beta-propeller ternary system domain-containing protein</fullName>
    </recommendedName>
</protein>
<evidence type="ECO:0000313" key="3">
    <source>
        <dbReference type="Proteomes" id="UP000324133"/>
    </source>
</evidence>
<dbReference type="Proteomes" id="UP000324133">
    <property type="component" value="Unassembled WGS sequence"/>
</dbReference>
<dbReference type="AlphaFoldDB" id="A0A5B6TMH8"/>
<dbReference type="Pfam" id="PF19918">
    <property type="entry name" value="bpX2"/>
    <property type="match status" value="1"/>
</dbReference>
<evidence type="ECO:0000313" key="2">
    <source>
        <dbReference type="EMBL" id="KAA3440710.1"/>
    </source>
</evidence>
<accession>A0A5B6TMH8</accession>
<proteinExistence type="predicted"/>
<keyword evidence="3" id="KW-1185">Reference proteome</keyword>
<feature type="domain" description="MoxR-vWA-beta-propeller ternary system" evidence="1">
    <location>
        <begin position="13"/>
        <end position="239"/>
    </location>
</feature>
<evidence type="ECO:0000259" key="1">
    <source>
        <dbReference type="Pfam" id="PF19918"/>
    </source>
</evidence>
<dbReference type="RefSeq" id="WP_149090340.1">
    <property type="nucleotide sequence ID" value="NZ_VKKY01000001.1"/>
</dbReference>
<comment type="caution">
    <text evidence="2">The sequence shown here is derived from an EMBL/GenBank/DDBJ whole genome shotgun (WGS) entry which is preliminary data.</text>
</comment>
<dbReference type="OrthoDB" id="674746at2"/>
<dbReference type="EMBL" id="VKKY01000001">
    <property type="protein sequence ID" value="KAA3440710.1"/>
    <property type="molecule type" value="Genomic_DNA"/>
</dbReference>
<dbReference type="InterPro" id="IPR045552">
    <property type="entry name" value="bpX2"/>
</dbReference>
<name>A0A5B6TMH8_9BACT</name>
<sequence length="248" mass="28295">MAENPSNHINFLLEIDQEHLSDLVQIRSWFNLKIAHEGRTYWVKDFTQQQLESLEVKSIPFKKLYSLQNNLLFPYGSKLPSKRLPSALLWTPLERGLPVTLPAYNHNYFGLQEKIQVKLVPADIEQPDFGLVVSLATLSAYVQTAPAIRLQNLSWLILKPEAALVLGTPLLPVPGRSYWQRGSHLLPTGYDFELPVLQEVIQQKINPEQEEWVFWQPNGSYSFITKAQFRPLTISSVRLSVQSASVTS</sequence>
<reference evidence="2 3" key="1">
    <citation type="submission" date="2019-07" db="EMBL/GenBank/DDBJ databases">
        <title>Rufibacter sp. nov., isolated from lake sediment.</title>
        <authorList>
            <person name="Qu J.-H."/>
        </authorList>
    </citation>
    <scope>NUCLEOTIDE SEQUENCE [LARGE SCALE GENOMIC DNA]</scope>
    <source>
        <strain evidence="2 3">NBS58-1</strain>
    </source>
</reference>
<organism evidence="2 3">
    <name type="scientific">Rufibacter hautae</name>
    <dbReference type="NCBI Taxonomy" id="2595005"/>
    <lineage>
        <taxon>Bacteria</taxon>
        <taxon>Pseudomonadati</taxon>
        <taxon>Bacteroidota</taxon>
        <taxon>Cytophagia</taxon>
        <taxon>Cytophagales</taxon>
        <taxon>Hymenobacteraceae</taxon>
        <taxon>Rufibacter</taxon>
    </lineage>
</organism>
<gene>
    <name evidence="2" type="ORF">FOA19_08695</name>
</gene>